<gene>
    <name evidence="2" type="ORF">D9757_011474</name>
</gene>
<feature type="region of interest" description="Disordered" evidence="1">
    <location>
        <begin position="187"/>
        <end position="219"/>
    </location>
</feature>
<feature type="region of interest" description="Disordered" evidence="1">
    <location>
        <begin position="243"/>
        <end position="351"/>
    </location>
</feature>
<proteinExistence type="predicted"/>
<evidence type="ECO:0000313" key="2">
    <source>
        <dbReference type="EMBL" id="KAF5366360.1"/>
    </source>
</evidence>
<feature type="compositionally biased region" description="Polar residues" evidence="1">
    <location>
        <begin position="254"/>
        <end position="272"/>
    </location>
</feature>
<reference evidence="2 3" key="1">
    <citation type="journal article" date="2020" name="ISME J.">
        <title>Uncovering the hidden diversity of litter-decomposition mechanisms in mushroom-forming fungi.</title>
        <authorList>
            <person name="Floudas D."/>
            <person name="Bentzer J."/>
            <person name="Ahren D."/>
            <person name="Johansson T."/>
            <person name="Persson P."/>
            <person name="Tunlid A."/>
        </authorList>
    </citation>
    <scope>NUCLEOTIDE SEQUENCE [LARGE SCALE GENOMIC DNA]</scope>
    <source>
        <strain evidence="2 3">CBS 406.79</strain>
    </source>
</reference>
<feature type="compositionally biased region" description="Acidic residues" evidence="1">
    <location>
        <begin position="316"/>
        <end position="333"/>
    </location>
</feature>
<dbReference type="Proteomes" id="UP000518752">
    <property type="component" value="Unassembled WGS sequence"/>
</dbReference>
<dbReference type="AlphaFoldDB" id="A0A8H5GKF5"/>
<evidence type="ECO:0000256" key="1">
    <source>
        <dbReference type="SAM" id="MobiDB-lite"/>
    </source>
</evidence>
<feature type="compositionally biased region" description="Basic and acidic residues" evidence="1">
    <location>
        <begin position="334"/>
        <end position="346"/>
    </location>
</feature>
<organism evidence="2 3">
    <name type="scientific">Collybiopsis confluens</name>
    <dbReference type="NCBI Taxonomy" id="2823264"/>
    <lineage>
        <taxon>Eukaryota</taxon>
        <taxon>Fungi</taxon>
        <taxon>Dikarya</taxon>
        <taxon>Basidiomycota</taxon>
        <taxon>Agaricomycotina</taxon>
        <taxon>Agaricomycetes</taxon>
        <taxon>Agaricomycetidae</taxon>
        <taxon>Agaricales</taxon>
        <taxon>Marasmiineae</taxon>
        <taxon>Omphalotaceae</taxon>
        <taxon>Collybiopsis</taxon>
    </lineage>
</organism>
<evidence type="ECO:0000313" key="3">
    <source>
        <dbReference type="Proteomes" id="UP000518752"/>
    </source>
</evidence>
<protein>
    <submittedName>
        <fullName evidence="2">Uncharacterized protein</fullName>
    </submittedName>
</protein>
<dbReference type="CDD" id="cd04508">
    <property type="entry name" value="Tudor_SF"/>
    <property type="match status" value="1"/>
</dbReference>
<feature type="region of interest" description="Disordered" evidence="1">
    <location>
        <begin position="433"/>
        <end position="461"/>
    </location>
</feature>
<sequence length="461" mass="51222">MNFAVNDVVMVKQNGRTILWPAVVTEQTGGSKYRIKFIWEEGEVCMEVTPHNDMRKSKIRPTSREKLERMILDIKKKNPGRRTQIEKLLLRDCAKALALITKQTQIGTPAKVSVPFEGGEGPSPDAMFASEGVSYPKDADIPVATENDERSEDYQKVVDISLVPVENKERIETNSMAGTYSVRSGALRVSSQQPTSNIEITGTPAEVPATPKDDEVPVPLEGGEELSIVAMDVDDCQKMADISPVESEERVEANLNSLVRDNEPQTETTWTTAEIPRERSEAPSADAMDEDEVVSKFMEGGDISETYVLETSKNGDEEDENDVDGDGEDEDNGKEEGSQRPKKESKASSAVDIDNVHIQHCIKAMKKWNQYEEFLEYRQFTGYGETPAKKLAVDKFIVSLVKRLEETVVVEGRTINSQERENLIGRGKSWLSKAKGRVEATETSRVAASRSRNARRKGSAS</sequence>
<feature type="compositionally biased region" description="Polar residues" evidence="1">
    <location>
        <begin position="189"/>
        <end position="200"/>
    </location>
</feature>
<accession>A0A8H5GKF5</accession>
<dbReference type="EMBL" id="JAACJN010000154">
    <property type="protein sequence ID" value="KAF5366360.1"/>
    <property type="molecule type" value="Genomic_DNA"/>
</dbReference>
<feature type="compositionally biased region" description="Basic residues" evidence="1">
    <location>
        <begin position="452"/>
        <end position="461"/>
    </location>
</feature>
<name>A0A8H5GKF5_9AGAR</name>
<comment type="caution">
    <text evidence="2">The sequence shown here is derived from an EMBL/GenBank/DDBJ whole genome shotgun (WGS) entry which is preliminary data.</text>
</comment>
<keyword evidence="3" id="KW-1185">Reference proteome</keyword>